<proteinExistence type="predicted"/>
<reference evidence="1" key="1">
    <citation type="submission" date="2021-02" db="EMBL/GenBank/DDBJ databases">
        <authorList>
            <person name="Nowell W R."/>
        </authorList>
    </citation>
    <scope>NUCLEOTIDE SEQUENCE</scope>
</reference>
<dbReference type="Proteomes" id="UP000663865">
    <property type="component" value="Unassembled WGS sequence"/>
</dbReference>
<dbReference type="EMBL" id="CAJOBS010001213">
    <property type="protein sequence ID" value="CAF4703176.1"/>
    <property type="molecule type" value="Genomic_DNA"/>
</dbReference>
<evidence type="ECO:0000313" key="2">
    <source>
        <dbReference type="EMBL" id="CAF4703176.1"/>
    </source>
</evidence>
<dbReference type="EMBL" id="CAJNYV010000761">
    <property type="protein sequence ID" value="CAF3381593.1"/>
    <property type="molecule type" value="Genomic_DNA"/>
</dbReference>
<evidence type="ECO:0000313" key="1">
    <source>
        <dbReference type="EMBL" id="CAF3381593.1"/>
    </source>
</evidence>
<dbReference type="Proteomes" id="UP000663838">
    <property type="component" value="Unassembled WGS sequence"/>
</dbReference>
<accession>A0A817YRA5</accession>
<sequence length="71" mass="7841">MESRIADLDAEAVKRNAATTANDGDTTYDKAQMGIIGPSWTGCTGQGEYKCPLSGFDHHPDELKCYYCRKH</sequence>
<dbReference type="AlphaFoldDB" id="A0A817YRA5"/>
<name>A0A817YRA5_9BILA</name>
<evidence type="ECO:0000313" key="3">
    <source>
        <dbReference type="Proteomes" id="UP000663865"/>
    </source>
</evidence>
<comment type="caution">
    <text evidence="1">The sequence shown here is derived from an EMBL/GenBank/DDBJ whole genome shotgun (WGS) entry which is preliminary data.</text>
</comment>
<gene>
    <name evidence="1" type="ORF">KIK155_LOCUS6354</name>
    <name evidence="2" type="ORF">TOA249_LOCUS17183</name>
</gene>
<organism evidence="1 3">
    <name type="scientific">Rotaria socialis</name>
    <dbReference type="NCBI Taxonomy" id="392032"/>
    <lineage>
        <taxon>Eukaryota</taxon>
        <taxon>Metazoa</taxon>
        <taxon>Spiralia</taxon>
        <taxon>Gnathifera</taxon>
        <taxon>Rotifera</taxon>
        <taxon>Eurotatoria</taxon>
        <taxon>Bdelloidea</taxon>
        <taxon>Philodinida</taxon>
        <taxon>Philodinidae</taxon>
        <taxon>Rotaria</taxon>
    </lineage>
</organism>
<protein>
    <submittedName>
        <fullName evidence="1">Uncharacterized protein</fullName>
    </submittedName>
</protein>